<evidence type="ECO:0000313" key="6">
    <source>
        <dbReference type="EMBL" id="RED89365.1"/>
    </source>
</evidence>
<evidence type="ECO:0000256" key="1">
    <source>
        <dbReference type="ARBA" id="ARBA00009156"/>
    </source>
</evidence>
<dbReference type="PIRSF" id="PIRSF000538">
    <property type="entry name" value="GlpK"/>
    <property type="match status" value="1"/>
</dbReference>
<evidence type="ECO:0000259" key="4">
    <source>
        <dbReference type="Pfam" id="PF00370"/>
    </source>
</evidence>
<dbReference type="EMBL" id="QRDZ01000001">
    <property type="protein sequence ID" value="RED89365.1"/>
    <property type="molecule type" value="Genomic_DNA"/>
</dbReference>
<proteinExistence type="inferred from homology"/>
<dbReference type="InterPro" id="IPR050406">
    <property type="entry name" value="FGGY_Carb_Kinase"/>
</dbReference>
<comment type="caution">
    <text evidence="6">The sequence shown here is derived from an EMBL/GenBank/DDBJ whole genome shotgun (WGS) entry which is preliminary data.</text>
</comment>
<dbReference type="RefSeq" id="WP_116058812.1">
    <property type="nucleotide sequence ID" value="NZ_QRDZ01000001.1"/>
</dbReference>
<feature type="domain" description="Carbohydrate kinase FGGY N-terminal" evidence="4">
    <location>
        <begin position="11"/>
        <end position="252"/>
    </location>
</feature>
<dbReference type="Pfam" id="PF00370">
    <property type="entry name" value="FGGY_N"/>
    <property type="match status" value="1"/>
</dbReference>
<sequence length="489" mass="52888">MSGGTNREHAYLIGLDIGTSAVKGVLMSVEGSIKSREKSETAYQRMDDGGIQFDVRQLYRLTVDVIRRLADALPQGGSIAGLSIASASGNTVLVNERGEPMIPAFSWMDQRVNDEMNAVFGKLDADEVHDTVGWPLLDTFPLAHLAWLRCHEPKLLDASSVICMSTDYLHFRLTGNWSIDRSTATTFYLQDQKTAQWHSPYLQQLGIPESKLPPIRSTGDVIGYITSEAADETGLVQGTPVVLGSFDHPSAARGTGILDEGQLLISCGTSWVGFWPVKDRRQSVSLRMLTDPFLQPAGPWGAMFSLPAIATSIDDYIRKYIADGPDRYREFDRLAESVSAGAGGLLVNPSAEEIPGDLVQAGKAQIARALMEGTAFLLKAQIDKLEANGTRFAAATMVGGPSETFPWPQIVADVLGMDIRTVNGSCAGAAGAAMIAGIGAGLYSDERDALKQLSFPELVRKPDPGTTAIYQAQYRQFMNKYMNLGSDAK</sequence>
<feature type="domain" description="Carbohydrate kinase FGGY C-terminal" evidence="5">
    <location>
        <begin position="356"/>
        <end position="439"/>
    </location>
</feature>
<accession>A0A3D9KUM3</accession>
<gene>
    <name evidence="6" type="ORF">DFP98_101341</name>
</gene>
<evidence type="ECO:0000313" key="7">
    <source>
        <dbReference type="Proteomes" id="UP000256977"/>
    </source>
</evidence>
<dbReference type="PANTHER" id="PTHR43095">
    <property type="entry name" value="SUGAR KINASE"/>
    <property type="match status" value="1"/>
</dbReference>
<dbReference type="Gene3D" id="3.30.420.40">
    <property type="match status" value="2"/>
</dbReference>
<keyword evidence="2" id="KW-0808">Transferase</keyword>
<evidence type="ECO:0000256" key="2">
    <source>
        <dbReference type="ARBA" id="ARBA00022679"/>
    </source>
</evidence>
<keyword evidence="7" id="KW-1185">Reference proteome</keyword>
<dbReference type="InterPro" id="IPR018485">
    <property type="entry name" value="FGGY_C"/>
</dbReference>
<dbReference type="InterPro" id="IPR043129">
    <property type="entry name" value="ATPase_NBD"/>
</dbReference>
<organism evidence="6 7">
    <name type="scientific">Cohnella phaseoli</name>
    <dbReference type="NCBI Taxonomy" id="456490"/>
    <lineage>
        <taxon>Bacteria</taxon>
        <taxon>Bacillati</taxon>
        <taxon>Bacillota</taxon>
        <taxon>Bacilli</taxon>
        <taxon>Bacillales</taxon>
        <taxon>Paenibacillaceae</taxon>
        <taxon>Cohnella</taxon>
    </lineage>
</organism>
<dbReference type="PANTHER" id="PTHR43095:SF5">
    <property type="entry name" value="XYLULOSE KINASE"/>
    <property type="match status" value="1"/>
</dbReference>
<evidence type="ECO:0000259" key="5">
    <source>
        <dbReference type="Pfam" id="PF02782"/>
    </source>
</evidence>
<dbReference type="InterPro" id="IPR018484">
    <property type="entry name" value="FGGY_N"/>
</dbReference>
<dbReference type="Proteomes" id="UP000256977">
    <property type="component" value="Unassembled WGS sequence"/>
</dbReference>
<dbReference type="AlphaFoldDB" id="A0A3D9KUM3"/>
<dbReference type="SUPFAM" id="SSF53067">
    <property type="entry name" value="Actin-like ATPase domain"/>
    <property type="match status" value="2"/>
</dbReference>
<name>A0A3D9KUM3_9BACL</name>
<dbReference type="Pfam" id="PF02782">
    <property type="entry name" value="FGGY_C"/>
    <property type="match status" value="1"/>
</dbReference>
<dbReference type="OrthoDB" id="9805576at2"/>
<reference evidence="6 7" key="1">
    <citation type="submission" date="2018-07" db="EMBL/GenBank/DDBJ databases">
        <title>Genomic Encyclopedia of Type Strains, Phase III (KMG-III): the genomes of soil and plant-associated and newly described type strains.</title>
        <authorList>
            <person name="Whitman W."/>
        </authorList>
    </citation>
    <scope>NUCLEOTIDE SEQUENCE [LARGE SCALE GENOMIC DNA]</scope>
    <source>
        <strain evidence="6 7">CECT 7287</strain>
    </source>
</reference>
<comment type="similarity">
    <text evidence="1">Belongs to the FGGY kinase family.</text>
</comment>
<dbReference type="CDD" id="cd07773">
    <property type="entry name" value="ASKHA_NBD_FGGY_FK"/>
    <property type="match status" value="1"/>
</dbReference>
<keyword evidence="3 6" id="KW-0418">Kinase</keyword>
<evidence type="ECO:0000256" key="3">
    <source>
        <dbReference type="ARBA" id="ARBA00022777"/>
    </source>
</evidence>
<dbReference type="GO" id="GO:0005975">
    <property type="term" value="P:carbohydrate metabolic process"/>
    <property type="evidence" value="ECO:0007669"/>
    <property type="project" value="InterPro"/>
</dbReference>
<dbReference type="GO" id="GO:0016301">
    <property type="term" value="F:kinase activity"/>
    <property type="evidence" value="ECO:0007669"/>
    <property type="project" value="UniProtKB-KW"/>
</dbReference>
<dbReference type="InterPro" id="IPR000577">
    <property type="entry name" value="Carb_kinase_FGGY"/>
</dbReference>
<protein>
    <submittedName>
        <fullName evidence="6">Xylulokinase</fullName>
    </submittedName>
</protein>